<gene>
    <name evidence="6" type="ORF">METZ01_LOCUS23965</name>
</gene>
<evidence type="ECO:0008006" key="7">
    <source>
        <dbReference type="Google" id="ProtNLM"/>
    </source>
</evidence>
<dbReference type="EMBL" id="UINC01001111">
    <property type="protein sequence ID" value="SUZ71111.1"/>
    <property type="molecule type" value="Genomic_DNA"/>
</dbReference>
<dbReference type="InterPro" id="IPR005484">
    <property type="entry name" value="Ribosomal_uL18_bac/plant/anim"/>
</dbReference>
<dbReference type="HAMAP" id="MF_01337_B">
    <property type="entry name" value="Ribosomal_uL18_B"/>
    <property type="match status" value="1"/>
</dbReference>
<proteinExistence type="inferred from homology"/>
<reference evidence="6" key="1">
    <citation type="submission" date="2018-05" db="EMBL/GenBank/DDBJ databases">
        <authorList>
            <person name="Lanie J.A."/>
            <person name="Ng W.-L."/>
            <person name="Kazmierczak K.M."/>
            <person name="Andrzejewski T.M."/>
            <person name="Davidsen T.M."/>
            <person name="Wayne K.J."/>
            <person name="Tettelin H."/>
            <person name="Glass J.I."/>
            <person name="Rusch D."/>
            <person name="Podicherti R."/>
            <person name="Tsui H.-C.T."/>
            <person name="Winkler M.E."/>
        </authorList>
    </citation>
    <scope>NUCLEOTIDE SEQUENCE</scope>
</reference>
<organism evidence="6">
    <name type="scientific">marine metagenome</name>
    <dbReference type="NCBI Taxonomy" id="408172"/>
    <lineage>
        <taxon>unclassified sequences</taxon>
        <taxon>metagenomes</taxon>
        <taxon>ecological metagenomes</taxon>
    </lineage>
</organism>
<dbReference type="PANTHER" id="PTHR12899">
    <property type="entry name" value="39S RIBOSOMAL PROTEIN L18, MITOCHONDRIAL"/>
    <property type="match status" value="1"/>
</dbReference>
<evidence type="ECO:0000256" key="4">
    <source>
        <dbReference type="ARBA" id="ARBA00022980"/>
    </source>
</evidence>
<evidence type="ECO:0000256" key="2">
    <source>
        <dbReference type="ARBA" id="ARBA00022730"/>
    </source>
</evidence>
<keyword evidence="3" id="KW-0694">RNA-binding</keyword>
<keyword evidence="5" id="KW-0687">Ribonucleoprotein</keyword>
<dbReference type="AlphaFoldDB" id="A0A381PVM5"/>
<accession>A0A381PVM5</accession>
<evidence type="ECO:0000256" key="3">
    <source>
        <dbReference type="ARBA" id="ARBA00022884"/>
    </source>
</evidence>
<dbReference type="FunFam" id="3.30.420.100:FF:000001">
    <property type="entry name" value="50S ribosomal protein L18"/>
    <property type="match status" value="1"/>
</dbReference>
<dbReference type="PANTHER" id="PTHR12899:SF3">
    <property type="entry name" value="LARGE RIBOSOMAL SUBUNIT PROTEIN UL18M"/>
    <property type="match status" value="1"/>
</dbReference>
<dbReference type="Gene3D" id="3.30.420.100">
    <property type="match status" value="1"/>
</dbReference>
<comment type="similarity">
    <text evidence="1">Belongs to the universal ribosomal protein uL18 family.</text>
</comment>
<dbReference type="SUPFAM" id="SSF53137">
    <property type="entry name" value="Translational machinery components"/>
    <property type="match status" value="1"/>
</dbReference>
<name>A0A381PVM5_9ZZZZ</name>
<dbReference type="GO" id="GO:0022625">
    <property type="term" value="C:cytosolic large ribosomal subunit"/>
    <property type="evidence" value="ECO:0007669"/>
    <property type="project" value="TreeGrafter"/>
</dbReference>
<evidence type="ECO:0000256" key="5">
    <source>
        <dbReference type="ARBA" id="ARBA00023274"/>
    </source>
</evidence>
<keyword evidence="2" id="KW-0699">rRNA-binding</keyword>
<dbReference type="NCBIfam" id="TIGR00060">
    <property type="entry name" value="L18_bact"/>
    <property type="match status" value="1"/>
</dbReference>
<dbReference type="CDD" id="cd00432">
    <property type="entry name" value="Ribosomal_L18_L5e"/>
    <property type="match status" value="1"/>
</dbReference>
<keyword evidence="4" id="KW-0689">Ribosomal protein</keyword>
<dbReference type="GO" id="GO:0006412">
    <property type="term" value="P:translation"/>
    <property type="evidence" value="ECO:0007669"/>
    <property type="project" value="InterPro"/>
</dbReference>
<protein>
    <recommendedName>
        <fullName evidence="7">50S ribosomal protein L18</fullName>
    </recommendedName>
</protein>
<evidence type="ECO:0000313" key="6">
    <source>
        <dbReference type="EMBL" id="SUZ71111.1"/>
    </source>
</evidence>
<sequence length="121" mass="13649">MKTLERERLRLSRKKRIKMKVQKQKNRHRLTVFRSTKHIYAQIVDDNEGKTLVSSSSLSKGFKEQMKAGGNLKAAALVGSLIGEQAAAQGIKEVYCDRNGFHYSGRIKALADAVREKGIKF</sequence>
<dbReference type="InterPro" id="IPR004389">
    <property type="entry name" value="Ribosomal_uL18_bac-type"/>
</dbReference>
<dbReference type="Pfam" id="PF00861">
    <property type="entry name" value="Ribosomal_L18p"/>
    <property type="match status" value="1"/>
</dbReference>
<dbReference type="GO" id="GO:0008097">
    <property type="term" value="F:5S rRNA binding"/>
    <property type="evidence" value="ECO:0007669"/>
    <property type="project" value="TreeGrafter"/>
</dbReference>
<evidence type="ECO:0000256" key="1">
    <source>
        <dbReference type="ARBA" id="ARBA00007116"/>
    </source>
</evidence>
<dbReference type="InterPro" id="IPR057268">
    <property type="entry name" value="Ribosomal_L18"/>
</dbReference>
<dbReference type="GO" id="GO:0003735">
    <property type="term" value="F:structural constituent of ribosome"/>
    <property type="evidence" value="ECO:0007669"/>
    <property type="project" value="InterPro"/>
</dbReference>